<evidence type="ECO:0000256" key="9">
    <source>
        <dbReference type="SAM" id="Phobius"/>
    </source>
</evidence>
<keyword evidence="12" id="KW-1185">Reference proteome</keyword>
<evidence type="ECO:0000256" key="3">
    <source>
        <dbReference type="ARBA" id="ARBA00022692"/>
    </source>
</evidence>
<dbReference type="PANTHER" id="PTHR22752">
    <property type="entry name" value="G PROTEIN-COUPLED RECEPTOR"/>
    <property type="match status" value="1"/>
</dbReference>
<dbReference type="Gene3D" id="1.20.1070.10">
    <property type="entry name" value="Rhodopsin 7-helix transmembrane proteins"/>
    <property type="match status" value="1"/>
</dbReference>
<dbReference type="STRING" id="46731.A0A3M6UFB6"/>
<evidence type="ECO:0000313" key="11">
    <source>
        <dbReference type="EMBL" id="RMX52371.1"/>
    </source>
</evidence>
<gene>
    <name evidence="11" type="ORF">pdam_00014380</name>
</gene>
<feature type="transmembrane region" description="Helical" evidence="9">
    <location>
        <begin position="6"/>
        <end position="30"/>
    </location>
</feature>
<reference evidence="11 12" key="1">
    <citation type="journal article" date="2018" name="Sci. Rep.">
        <title>Comparative analysis of the Pocillopora damicornis genome highlights role of immune system in coral evolution.</title>
        <authorList>
            <person name="Cunning R."/>
            <person name="Bay R.A."/>
            <person name="Gillette P."/>
            <person name="Baker A.C."/>
            <person name="Traylor-Knowles N."/>
        </authorList>
    </citation>
    <scope>NUCLEOTIDE SEQUENCE [LARGE SCALE GENOMIC DNA]</scope>
    <source>
        <strain evidence="11">RSMAS</strain>
        <tissue evidence="11">Whole animal</tissue>
    </source>
</reference>
<feature type="transmembrane region" description="Helical" evidence="9">
    <location>
        <begin position="260"/>
        <end position="282"/>
    </location>
</feature>
<keyword evidence="4 9" id="KW-1133">Transmembrane helix</keyword>
<evidence type="ECO:0000256" key="2">
    <source>
        <dbReference type="ARBA" id="ARBA00022475"/>
    </source>
</evidence>
<evidence type="ECO:0000256" key="4">
    <source>
        <dbReference type="ARBA" id="ARBA00022989"/>
    </source>
</evidence>
<dbReference type="InterPro" id="IPR017452">
    <property type="entry name" value="GPCR_Rhodpsn_7TM"/>
</dbReference>
<comment type="caution">
    <text evidence="11">The sequence shown here is derived from an EMBL/GenBank/DDBJ whole genome shotgun (WGS) entry which is preliminary data.</text>
</comment>
<dbReference type="OMA" id="TIFMESS"/>
<keyword evidence="2" id="KW-1003">Cell membrane</keyword>
<feature type="transmembrane region" description="Helical" evidence="9">
    <location>
        <begin position="164"/>
        <end position="185"/>
    </location>
</feature>
<keyword evidence="5" id="KW-0297">G-protein coupled receptor</keyword>
<feature type="transmembrane region" description="Helical" evidence="9">
    <location>
        <begin position="78"/>
        <end position="100"/>
    </location>
</feature>
<evidence type="ECO:0000256" key="6">
    <source>
        <dbReference type="ARBA" id="ARBA00023136"/>
    </source>
</evidence>
<dbReference type="PRINTS" id="PR00237">
    <property type="entry name" value="GPCRRHODOPSN"/>
</dbReference>
<keyword evidence="7" id="KW-0675">Receptor</keyword>
<dbReference type="CDD" id="cd00637">
    <property type="entry name" value="7tm_classA_rhodopsin-like"/>
    <property type="match status" value="1"/>
</dbReference>
<evidence type="ECO:0000256" key="8">
    <source>
        <dbReference type="ARBA" id="ARBA00023224"/>
    </source>
</evidence>
<dbReference type="GO" id="GO:0004930">
    <property type="term" value="F:G protein-coupled receptor activity"/>
    <property type="evidence" value="ECO:0007669"/>
    <property type="project" value="UniProtKB-KW"/>
</dbReference>
<dbReference type="SUPFAM" id="SSF81321">
    <property type="entry name" value="Family A G protein-coupled receptor-like"/>
    <property type="match status" value="1"/>
</dbReference>
<organism evidence="11 12">
    <name type="scientific">Pocillopora damicornis</name>
    <name type="common">Cauliflower coral</name>
    <name type="synonym">Millepora damicornis</name>
    <dbReference type="NCBI Taxonomy" id="46731"/>
    <lineage>
        <taxon>Eukaryota</taxon>
        <taxon>Metazoa</taxon>
        <taxon>Cnidaria</taxon>
        <taxon>Anthozoa</taxon>
        <taxon>Hexacorallia</taxon>
        <taxon>Scleractinia</taxon>
        <taxon>Astrocoeniina</taxon>
        <taxon>Pocilloporidae</taxon>
        <taxon>Pocillopora</taxon>
    </lineage>
</organism>
<dbReference type="InterPro" id="IPR000276">
    <property type="entry name" value="GPCR_Rhodpsn"/>
</dbReference>
<accession>A0A3M6UFB6</accession>
<dbReference type="PANTHER" id="PTHR22752:SF14">
    <property type="entry name" value="G-PROTEIN COUPLED RECEPTORS FAMILY 1 PROFILE DOMAIN-CONTAINING PROTEIN"/>
    <property type="match status" value="1"/>
</dbReference>
<keyword evidence="6 9" id="KW-0472">Membrane</keyword>
<evidence type="ECO:0000256" key="7">
    <source>
        <dbReference type="ARBA" id="ARBA00023170"/>
    </source>
</evidence>
<sequence>MVYSQILTGLHAVIDVVGLPGNLLVITTIFMESSFHRMRYILLASLAVSDCLLLILGNSLNIASVAQERWLYGETMCILHIAVTRYFYLSTVLHFIAVSYERYIAIVKSPLTYDGSITASRVLELVLIWALPSLLCSAPFFFDSGFFYNPEVPFCKSAVSSHKIIFPLTLTLFVVPFIIILYLNWRVFKTANILQINIVAAAQLGSLEGSDLHKQEQFEVQRILDRKAAVDVCIIITVFLLCYLPEWITNTLFYLNKKKFLLEIIPFTRCIFYVSSLTNPIIYSIRKREFRAGVRRMLIRIGRLFGVTFILDNKNGVNSSTTQASFQRASSRAYFEAVQEDRPREVILSVETIEGPKGFRMNFEKCLSPIEEDTE</sequence>
<evidence type="ECO:0000256" key="5">
    <source>
        <dbReference type="ARBA" id="ARBA00023040"/>
    </source>
</evidence>
<proteinExistence type="predicted"/>
<dbReference type="OrthoDB" id="9444602at2759"/>
<evidence type="ECO:0000313" key="12">
    <source>
        <dbReference type="Proteomes" id="UP000275408"/>
    </source>
</evidence>
<evidence type="ECO:0000256" key="1">
    <source>
        <dbReference type="ARBA" id="ARBA00004651"/>
    </source>
</evidence>
<evidence type="ECO:0000259" key="10">
    <source>
        <dbReference type="PROSITE" id="PS50262"/>
    </source>
</evidence>
<feature type="transmembrane region" description="Helical" evidence="9">
    <location>
        <begin position="121"/>
        <end position="142"/>
    </location>
</feature>
<feature type="transmembrane region" description="Helical" evidence="9">
    <location>
        <begin position="228"/>
        <end position="248"/>
    </location>
</feature>
<dbReference type="Proteomes" id="UP000275408">
    <property type="component" value="Unassembled WGS sequence"/>
</dbReference>
<name>A0A3M6UFB6_POCDA</name>
<dbReference type="EMBL" id="RCHS01001653">
    <property type="protein sequence ID" value="RMX52371.1"/>
    <property type="molecule type" value="Genomic_DNA"/>
</dbReference>
<dbReference type="Pfam" id="PF00001">
    <property type="entry name" value="7tm_1"/>
    <property type="match status" value="1"/>
</dbReference>
<keyword evidence="3 9" id="KW-0812">Transmembrane</keyword>
<keyword evidence="8" id="KW-0807">Transducer</keyword>
<dbReference type="GO" id="GO:0005886">
    <property type="term" value="C:plasma membrane"/>
    <property type="evidence" value="ECO:0007669"/>
    <property type="project" value="UniProtKB-SubCell"/>
</dbReference>
<protein>
    <recommendedName>
        <fullName evidence="10">G-protein coupled receptors family 1 profile domain-containing protein</fullName>
    </recommendedName>
</protein>
<dbReference type="PROSITE" id="PS50262">
    <property type="entry name" value="G_PROTEIN_RECEP_F1_2"/>
    <property type="match status" value="1"/>
</dbReference>
<feature type="domain" description="G-protein coupled receptors family 1 profile" evidence="10">
    <location>
        <begin position="21"/>
        <end position="283"/>
    </location>
</feature>
<dbReference type="AlphaFoldDB" id="A0A3M6UFB6"/>
<feature type="transmembrane region" description="Helical" evidence="9">
    <location>
        <begin position="42"/>
        <end position="66"/>
    </location>
</feature>
<comment type="subcellular location">
    <subcellularLocation>
        <location evidence="1">Cell membrane</location>
        <topology evidence="1">Multi-pass membrane protein</topology>
    </subcellularLocation>
</comment>